<gene>
    <name evidence="2" type="ORF">GOODEAATRI_012640</name>
</gene>
<dbReference type="InterPro" id="IPR000595">
    <property type="entry name" value="cNMP-bd_dom"/>
</dbReference>
<dbReference type="SUPFAM" id="SSF51206">
    <property type="entry name" value="cAMP-binding domain-like"/>
    <property type="match status" value="1"/>
</dbReference>
<reference evidence="2 3" key="1">
    <citation type="submission" date="2021-06" db="EMBL/GenBank/DDBJ databases">
        <authorList>
            <person name="Palmer J.M."/>
        </authorList>
    </citation>
    <scope>NUCLEOTIDE SEQUENCE [LARGE SCALE GENOMIC DNA]</scope>
    <source>
        <strain evidence="2 3">GA_2019</strain>
        <tissue evidence="2">Muscle</tissue>
    </source>
</reference>
<dbReference type="InterPro" id="IPR056556">
    <property type="entry name" value="NTE1_P-loop_dom"/>
</dbReference>
<evidence type="ECO:0000313" key="3">
    <source>
        <dbReference type="Proteomes" id="UP001476798"/>
    </source>
</evidence>
<dbReference type="Proteomes" id="UP001476798">
    <property type="component" value="Unassembled WGS sequence"/>
</dbReference>
<dbReference type="InterPro" id="IPR018490">
    <property type="entry name" value="cNMP-bd_dom_sf"/>
</dbReference>
<dbReference type="Gene3D" id="2.60.120.10">
    <property type="entry name" value="Jelly Rolls"/>
    <property type="match status" value="1"/>
</dbReference>
<protein>
    <recommendedName>
        <fullName evidence="1">Cyclic nucleotide-binding domain-containing protein</fullName>
    </recommendedName>
</protein>
<dbReference type="CDD" id="cd00038">
    <property type="entry name" value="CAP_ED"/>
    <property type="match status" value="1"/>
</dbReference>
<proteinExistence type="predicted"/>
<dbReference type="Pfam" id="PF00027">
    <property type="entry name" value="cNMP_binding"/>
    <property type="match status" value="1"/>
</dbReference>
<evidence type="ECO:0000313" key="2">
    <source>
        <dbReference type="EMBL" id="MEQ2171613.1"/>
    </source>
</evidence>
<dbReference type="InterPro" id="IPR014710">
    <property type="entry name" value="RmlC-like_jellyroll"/>
</dbReference>
<dbReference type="EMBL" id="JAHRIO010040798">
    <property type="protein sequence ID" value="MEQ2171613.1"/>
    <property type="molecule type" value="Genomic_DNA"/>
</dbReference>
<dbReference type="PROSITE" id="PS50042">
    <property type="entry name" value="CNMP_BINDING_3"/>
    <property type="match status" value="1"/>
</dbReference>
<keyword evidence="3" id="KW-1185">Reference proteome</keyword>
<sequence>MILPTGYNGCVCSTGDVPAEVHRVFEQTLSAKEEAVTQGSVKSILKKSVTMQHTPSAIYHYCEPGGGSVHHNKVNAIFQAAKKDLLQVIQLQVAFRGTVFMFFPLTVHPPFVHFPFQDVSIAFVISGLLHVCQRMIDREEECLLFVTHPGEMVGHLAVLTGEPLIFTVRAHRDCTFLSVSKAHFYEIMREEPRVVLNVAHTVVRRMSSFVRQIDFALDWVAVEAGRAVYRDSELAKMPEGALNSIKRRHPQVVTRLIHVLGQKILGNMQQVNGPLTGRGLALHTPTSKWDAGNPASNLSTVTILPVSEEVPLTTFTLELQHALSGIGKPTHCLFLQVASEATSLRKTVNMFPSVI</sequence>
<evidence type="ECO:0000259" key="1">
    <source>
        <dbReference type="PROSITE" id="PS50042"/>
    </source>
</evidence>
<name>A0ABV0NM35_9TELE</name>
<accession>A0ABV0NM35</accession>
<dbReference type="Pfam" id="PF24179">
    <property type="entry name" value="NTE_Ploop"/>
    <property type="match status" value="1"/>
</dbReference>
<organism evidence="2 3">
    <name type="scientific">Goodea atripinnis</name>
    <dbReference type="NCBI Taxonomy" id="208336"/>
    <lineage>
        <taxon>Eukaryota</taxon>
        <taxon>Metazoa</taxon>
        <taxon>Chordata</taxon>
        <taxon>Craniata</taxon>
        <taxon>Vertebrata</taxon>
        <taxon>Euteleostomi</taxon>
        <taxon>Actinopterygii</taxon>
        <taxon>Neopterygii</taxon>
        <taxon>Teleostei</taxon>
        <taxon>Neoteleostei</taxon>
        <taxon>Acanthomorphata</taxon>
        <taxon>Ovalentaria</taxon>
        <taxon>Atherinomorphae</taxon>
        <taxon>Cyprinodontiformes</taxon>
        <taxon>Goodeidae</taxon>
        <taxon>Goodea</taxon>
    </lineage>
</organism>
<comment type="caution">
    <text evidence="2">The sequence shown here is derived from an EMBL/GenBank/DDBJ whole genome shotgun (WGS) entry which is preliminary data.</text>
</comment>
<feature type="domain" description="Cyclic nucleotide-binding" evidence="1">
    <location>
        <begin position="123"/>
        <end position="188"/>
    </location>
</feature>